<protein>
    <submittedName>
        <fullName evidence="2">Uncharacterized protein</fullName>
    </submittedName>
</protein>
<accession>A0AAV7EMM0</accession>
<organism evidence="2 3">
    <name type="scientific">Aristolochia fimbriata</name>
    <name type="common">White veined hardy Dutchman's pipe vine</name>
    <dbReference type="NCBI Taxonomy" id="158543"/>
    <lineage>
        <taxon>Eukaryota</taxon>
        <taxon>Viridiplantae</taxon>
        <taxon>Streptophyta</taxon>
        <taxon>Embryophyta</taxon>
        <taxon>Tracheophyta</taxon>
        <taxon>Spermatophyta</taxon>
        <taxon>Magnoliopsida</taxon>
        <taxon>Magnoliidae</taxon>
        <taxon>Piperales</taxon>
        <taxon>Aristolochiaceae</taxon>
        <taxon>Aristolochia</taxon>
    </lineage>
</organism>
<evidence type="ECO:0000256" key="1">
    <source>
        <dbReference type="SAM" id="Coils"/>
    </source>
</evidence>
<dbReference type="Proteomes" id="UP000825729">
    <property type="component" value="Unassembled WGS sequence"/>
</dbReference>
<dbReference type="AlphaFoldDB" id="A0AAV7EMM0"/>
<evidence type="ECO:0000313" key="3">
    <source>
        <dbReference type="Proteomes" id="UP000825729"/>
    </source>
</evidence>
<sequence length="202" mass="22992">MEQHREEAKPWWDGLRRQQQVMNQRTFRPTHVCLDVKVRTSVGGSVRKMWRRRGYQVHFLEPETLAEEELLVAPHQSNARCSHESEHLKERISNLEAELAIFRSTGDEMEARFVSTLIMHPHSSNANVEIHGHGDREDHSWGNSGGIGVPKDALSTFVNLMHPQMLVHTLKGVTLGGIGKEVGDDSRLSVYCYLAVKHIKTL</sequence>
<feature type="coiled-coil region" evidence="1">
    <location>
        <begin position="78"/>
        <end position="112"/>
    </location>
</feature>
<name>A0AAV7EMM0_ARIFI</name>
<comment type="caution">
    <text evidence="2">The sequence shown here is derived from an EMBL/GenBank/DDBJ whole genome shotgun (WGS) entry which is preliminary data.</text>
</comment>
<evidence type="ECO:0000313" key="2">
    <source>
        <dbReference type="EMBL" id="KAG9449884.1"/>
    </source>
</evidence>
<reference evidence="2 3" key="1">
    <citation type="submission" date="2021-07" db="EMBL/GenBank/DDBJ databases">
        <title>The Aristolochia fimbriata genome: insights into angiosperm evolution, floral development and chemical biosynthesis.</title>
        <authorList>
            <person name="Jiao Y."/>
        </authorList>
    </citation>
    <scope>NUCLEOTIDE SEQUENCE [LARGE SCALE GENOMIC DNA]</scope>
    <source>
        <strain evidence="2">IBCAS-2021</strain>
        <tissue evidence="2">Leaf</tissue>
    </source>
</reference>
<proteinExistence type="predicted"/>
<dbReference type="EMBL" id="JAINDJ010000004">
    <property type="protein sequence ID" value="KAG9449884.1"/>
    <property type="molecule type" value="Genomic_DNA"/>
</dbReference>
<keyword evidence="1" id="KW-0175">Coiled coil</keyword>
<keyword evidence="3" id="KW-1185">Reference proteome</keyword>
<gene>
    <name evidence="2" type="ORF">H6P81_009849</name>
</gene>